<protein>
    <recommendedName>
        <fullName evidence="1">Malic enzyme N-terminal domain-containing protein</fullName>
    </recommendedName>
</protein>
<comment type="caution">
    <text evidence="2">The sequence shown here is derived from an EMBL/GenBank/DDBJ whole genome shotgun (WGS) entry which is preliminary data.</text>
</comment>
<evidence type="ECO:0000313" key="2">
    <source>
        <dbReference type="EMBL" id="KAG6791591.1"/>
    </source>
</evidence>
<dbReference type="Pfam" id="PF00390">
    <property type="entry name" value="malic"/>
    <property type="match status" value="1"/>
</dbReference>
<keyword evidence="3" id="KW-1185">Reference proteome</keyword>
<dbReference type="GO" id="GO:0004470">
    <property type="term" value="F:malic enzyme activity"/>
    <property type="evidence" value="ECO:0007669"/>
    <property type="project" value="InterPro"/>
</dbReference>
<sequence length="112" mass="12971">MQCLPVAIAFGTNNEKLLNDEFYIRPGQKRLLDEFRTAVKKNYGEKLLIQLLGSLHSRCKSKADMLILLGGLFFWTREVDLLLLVVPRRYKNDLANGLRIFYASEQHIRLCS</sequence>
<gene>
    <name evidence="2" type="ORF">POTOM_000715</name>
</gene>
<dbReference type="EMBL" id="JAAWWB010000001">
    <property type="protein sequence ID" value="KAG6791591.1"/>
    <property type="molecule type" value="Genomic_DNA"/>
</dbReference>
<dbReference type="AlphaFoldDB" id="A0A8X8DGL6"/>
<dbReference type="GO" id="GO:0016616">
    <property type="term" value="F:oxidoreductase activity, acting on the CH-OH group of donors, NAD or NADP as acceptor"/>
    <property type="evidence" value="ECO:0007669"/>
    <property type="project" value="InterPro"/>
</dbReference>
<dbReference type="InterPro" id="IPR012301">
    <property type="entry name" value="Malic_N_dom"/>
</dbReference>
<dbReference type="OrthoDB" id="5365701at2759"/>
<dbReference type="Proteomes" id="UP000886885">
    <property type="component" value="Chromosome 1A"/>
</dbReference>
<proteinExistence type="predicted"/>
<organism evidence="2 3">
    <name type="scientific">Populus tomentosa</name>
    <name type="common">Chinese white poplar</name>
    <dbReference type="NCBI Taxonomy" id="118781"/>
    <lineage>
        <taxon>Eukaryota</taxon>
        <taxon>Viridiplantae</taxon>
        <taxon>Streptophyta</taxon>
        <taxon>Embryophyta</taxon>
        <taxon>Tracheophyta</taxon>
        <taxon>Spermatophyta</taxon>
        <taxon>Magnoliopsida</taxon>
        <taxon>eudicotyledons</taxon>
        <taxon>Gunneridae</taxon>
        <taxon>Pentapetalae</taxon>
        <taxon>rosids</taxon>
        <taxon>fabids</taxon>
        <taxon>Malpighiales</taxon>
        <taxon>Salicaceae</taxon>
        <taxon>Saliceae</taxon>
        <taxon>Populus</taxon>
    </lineage>
</organism>
<name>A0A8X8DGL6_POPTO</name>
<evidence type="ECO:0000259" key="1">
    <source>
        <dbReference type="Pfam" id="PF00390"/>
    </source>
</evidence>
<accession>A0A8X8DGL6</accession>
<feature type="domain" description="Malic enzyme N-terminal" evidence="1">
    <location>
        <begin position="2"/>
        <end position="51"/>
    </location>
</feature>
<reference evidence="2" key="1">
    <citation type="journal article" date="2020" name="bioRxiv">
        <title>Hybrid origin of Populus tomentosa Carr. identified through genome sequencing and phylogenomic analysis.</title>
        <authorList>
            <person name="An X."/>
            <person name="Gao K."/>
            <person name="Chen Z."/>
            <person name="Li J."/>
            <person name="Yang X."/>
            <person name="Yang X."/>
            <person name="Zhou J."/>
            <person name="Guo T."/>
            <person name="Zhao T."/>
            <person name="Huang S."/>
            <person name="Miao D."/>
            <person name="Khan W.U."/>
            <person name="Rao P."/>
            <person name="Ye M."/>
            <person name="Lei B."/>
            <person name="Liao W."/>
            <person name="Wang J."/>
            <person name="Ji L."/>
            <person name="Li Y."/>
            <person name="Guo B."/>
            <person name="Mustafa N.S."/>
            <person name="Li S."/>
            <person name="Yun Q."/>
            <person name="Keller S.R."/>
            <person name="Mao J."/>
            <person name="Zhang R."/>
            <person name="Strauss S.H."/>
        </authorList>
    </citation>
    <scope>NUCLEOTIDE SEQUENCE</scope>
    <source>
        <strain evidence="2">GM15</strain>
        <tissue evidence="2">Leaf</tissue>
    </source>
</reference>
<evidence type="ECO:0000313" key="3">
    <source>
        <dbReference type="Proteomes" id="UP000886885"/>
    </source>
</evidence>